<organism evidence="1 2">
    <name type="scientific">Candidatus Harrisonbacteria bacterium CG10_big_fil_rev_8_21_14_0_10_45_28</name>
    <dbReference type="NCBI Taxonomy" id="1974586"/>
    <lineage>
        <taxon>Bacteria</taxon>
        <taxon>Candidatus Harrisoniibacteriota</taxon>
    </lineage>
</organism>
<gene>
    <name evidence="1" type="ORF">COU10_01670</name>
</gene>
<proteinExistence type="predicted"/>
<protein>
    <submittedName>
        <fullName evidence="1">Uncharacterized protein</fullName>
    </submittedName>
</protein>
<evidence type="ECO:0000313" key="2">
    <source>
        <dbReference type="Proteomes" id="UP000230903"/>
    </source>
</evidence>
<reference evidence="2" key="1">
    <citation type="submission" date="2017-09" db="EMBL/GenBank/DDBJ databases">
        <title>Depth-based differentiation of microbial function through sediment-hosted aquifers and enrichment of novel symbionts in the deep terrestrial subsurface.</title>
        <authorList>
            <person name="Probst A.J."/>
            <person name="Ladd B."/>
            <person name="Jarett J.K."/>
            <person name="Geller-Mcgrath D.E."/>
            <person name="Sieber C.M.K."/>
            <person name="Emerson J.B."/>
            <person name="Anantharaman K."/>
            <person name="Thomas B.C."/>
            <person name="Malmstrom R."/>
            <person name="Stieglmeier M."/>
            <person name="Klingl A."/>
            <person name="Woyke T."/>
            <person name="Ryan C.M."/>
            <person name="Banfield J.F."/>
        </authorList>
    </citation>
    <scope>NUCLEOTIDE SEQUENCE [LARGE SCALE GENOMIC DNA]</scope>
</reference>
<dbReference type="EMBL" id="PFBC01000028">
    <property type="protein sequence ID" value="PIR87971.1"/>
    <property type="molecule type" value="Genomic_DNA"/>
</dbReference>
<dbReference type="Proteomes" id="UP000230903">
    <property type="component" value="Unassembled WGS sequence"/>
</dbReference>
<comment type="caution">
    <text evidence="1">The sequence shown here is derived from an EMBL/GenBank/DDBJ whole genome shotgun (WGS) entry which is preliminary data.</text>
</comment>
<accession>A0A2H0UNL8</accession>
<dbReference type="AlphaFoldDB" id="A0A2H0UNL8"/>
<name>A0A2H0UNL8_9BACT</name>
<evidence type="ECO:0000313" key="1">
    <source>
        <dbReference type="EMBL" id="PIR87971.1"/>
    </source>
</evidence>
<sequence>MTIANGIIKNMIFPQVGFMNVQNFFIYQNYTLLQNPEQDKSETYANRLLPEQGFLRQAQGKSPCIQKNKNTVAQGN</sequence>